<protein>
    <submittedName>
        <fullName evidence="1">Abi family protein</fullName>
    </submittedName>
</protein>
<evidence type="ECO:0000313" key="2">
    <source>
        <dbReference type="Proteomes" id="UP001285244"/>
    </source>
</evidence>
<gene>
    <name evidence="1" type="ORF">MOZ64_05530</name>
</gene>
<comment type="caution">
    <text evidence="1">The sequence shown here is derived from an EMBL/GenBank/DDBJ whole genome shotgun (WGS) entry which is preliminary data.</text>
</comment>
<sequence length="311" mass="36922">MTEKKKITIDEQIEHIKSKNIKFEIMSENDAKKFLTYNTYYFKLKSYAKSFERKKDGSFVNLDFAYLVELSTLDANLRLFIINLSLSTEHSLKTMLIRDVTNNEKENGITIINDLFEKYPFIKKNINQKKKDSACADLIQKYENQWSVWSIVEVMSFGDFIKLYQLYYLKYPTEISDKVLPLLWSAKFLRNAAAHNNCLLNSLRIPYKHTHLNQQGIIAPTKELQHEISKIENISKSTRKKLLRNPIIHDFVASLFLFNYICTSEPMKGHIYNDLEKLFKERFVFHKEYFEKDSYLISCYIFLEKVIDYVK</sequence>
<proteinExistence type="predicted"/>
<name>A0ABU4WL65_9FIRM</name>
<dbReference type="RefSeq" id="WP_320325594.1">
    <property type="nucleotide sequence ID" value="NZ_JALBUS010000006.1"/>
</dbReference>
<accession>A0ABU4WL65</accession>
<organism evidence="1 2">
    <name type="scientific">Absicoccus intestinalis</name>
    <dbReference type="NCBI Taxonomy" id="2926319"/>
    <lineage>
        <taxon>Bacteria</taxon>
        <taxon>Bacillati</taxon>
        <taxon>Bacillota</taxon>
        <taxon>Erysipelotrichia</taxon>
        <taxon>Erysipelotrichales</taxon>
        <taxon>Erysipelotrichaceae</taxon>
        <taxon>Absicoccus</taxon>
    </lineage>
</organism>
<reference evidence="1 2" key="1">
    <citation type="submission" date="2022-03" db="EMBL/GenBank/DDBJ databases">
        <title>Novel taxa within the pig intestine.</title>
        <authorList>
            <person name="Wylensek D."/>
            <person name="Bishof K."/>
            <person name="Afrizal A."/>
            <person name="Clavel T."/>
        </authorList>
    </citation>
    <scope>NUCLEOTIDE SEQUENCE [LARGE SCALE GENOMIC DNA]</scope>
    <source>
        <strain evidence="1 2">Cla-KB-P134</strain>
    </source>
</reference>
<dbReference type="Pfam" id="PF07751">
    <property type="entry name" value="Abi_2"/>
    <property type="match status" value="1"/>
</dbReference>
<evidence type="ECO:0000313" key="1">
    <source>
        <dbReference type="EMBL" id="MDX8417300.1"/>
    </source>
</evidence>
<dbReference type="EMBL" id="JALBUS010000006">
    <property type="protein sequence ID" value="MDX8417300.1"/>
    <property type="molecule type" value="Genomic_DNA"/>
</dbReference>
<dbReference type="InterPro" id="IPR011664">
    <property type="entry name" value="Abi_system_AbiD/AbiF-like"/>
</dbReference>
<keyword evidence="2" id="KW-1185">Reference proteome</keyword>
<dbReference type="Proteomes" id="UP001285244">
    <property type="component" value="Unassembled WGS sequence"/>
</dbReference>